<feature type="transmembrane region" description="Helical" evidence="1">
    <location>
        <begin position="61"/>
        <end position="79"/>
    </location>
</feature>
<keyword evidence="1" id="KW-1133">Transmembrane helix</keyword>
<evidence type="ECO:0000313" key="3">
    <source>
        <dbReference type="Proteomes" id="UP000187608"/>
    </source>
</evidence>
<sequence>MLELLLSHIPSTLFHILTGVLITDLIFHGPSFTYRKTRFTLLGSVAFLVVLPDIPKLFGFLIGHSLITVPILALLFAFIMRKLLSMRVPAIWWRLTLVLVISSLGIDFLGNGVHLLYPVNEKTYALSVIRYEFIYLLPIGLLLFFRLR</sequence>
<keyword evidence="1" id="KW-0812">Transmembrane</keyword>
<protein>
    <submittedName>
        <fullName evidence="2">Uncharacterized protein</fullName>
    </submittedName>
</protein>
<accession>A0A1N7IZH6</accession>
<feature type="transmembrane region" description="Helical" evidence="1">
    <location>
        <begin position="91"/>
        <end position="117"/>
    </location>
</feature>
<keyword evidence="1" id="KW-0472">Membrane</keyword>
<evidence type="ECO:0000313" key="2">
    <source>
        <dbReference type="EMBL" id="SIS42532.1"/>
    </source>
</evidence>
<feature type="transmembrane region" description="Helical" evidence="1">
    <location>
        <begin position="123"/>
        <end position="145"/>
    </location>
</feature>
<organism evidence="2 3">
    <name type="scientific">Salimicrobium flavidum</name>
    <dbReference type="NCBI Taxonomy" id="570947"/>
    <lineage>
        <taxon>Bacteria</taxon>
        <taxon>Bacillati</taxon>
        <taxon>Bacillota</taxon>
        <taxon>Bacilli</taxon>
        <taxon>Bacillales</taxon>
        <taxon>Bacillaceae</taxon>
        <taxon>Salimicrobium</taxon>
    </lineage>
</organism>
<keyword evidence="3" id="KW-1185">Reference proteome</keyword>
<dbReference type="EMBL" id="FTOC01000003">
    <property type="protein sequence ID" value="SIS42532.1"/>
    <property type="molecule type" value="Genomic_DNA"/>
</dbReference>
<dbReference type="AlphaFoldDB" id="A0A1N7IZH6"/>
<dbReference type="Proteomes" id="UP000187608">
    <property type="component" value="Unassembled WGS sequence"/>
</dbReference>
<gene>
    <name evidence="2" type="ORF">SAMN05421687_10359</name>
</gene>
<proteinExistence type="predicted"/>
<feature type="transmembrane region" description="Helical" evidence="1">
    <location>
        <begin position="6"/>
        <end position="27"/>
    </location>
</feature>
<dbReference type="OrthoDB" id="2517683at2"/>
<reference evidence="3" key="1">
    <citation type="submission" date="2017-01" db="EMBL/GenBank/DDBJ databases">
        <authorList>
            <person name="Varghese N."/>
            <person name="Submissions S."/>
        </authorList>
    </citation>
    <scope>NUCLEOTIDE SEQUENCE [LARGE SCALE GENOMIC DNA]</scope>
    <source>
        <strain evidence="3">DSM 23127</strain>
    </source>
</reference>
<dbReference type="RefSeq" id="WP_076557526.1">
    <property type="nucleotide sequence ID" value="NZ_FTOC01000003.1"/>
</dbReference>
<name>A0A1N7IZH6_9BACI</name>
<evidence type="ECO:0000256" key="1">
    <source>
        <dbReference type="SAM" id="Phobius"/>
    </source>
</evidence>
<dbReference type="STRING" id="570947.SAMN05421687_10359"/>